<accession>A0A1Y3PT86</accession>
<protein>
    <recommendedName>
        <fullName evidence="3">Flagellar protein FlbD</fullName>
    </recommendedName>
</protein>
<dbReference type="EMBL" id="LZRT01000062">
    <property type="protein sequence ID" value="OUM88348.1"/>
    <property type="molecule type" value="Genomic_DNA"/>
</dbReference>
<proteinExistence type="predicted"/>
<reference evidence="2" key="1">
    <citation type="submission" date="2016-06" db="EMBL/GenBank/DDBJ databases">
        <authorList>
            <person name="Nascimento L."/>
            <person name="Pereira R.V."/>
            <person name="Martins L.F."/>
            <person name="Quaggio R.B."/>
            <person name="Silva A.M."/>
            <person name="Setubal J.C."/>
        </authorList>
    </citation>
    <scope>NUCLEOTIDE SEQUENCE [LARGE SCALE GENOMIC DNA]</scope>
</reference>
<name>A0A1Y3PT86_9BACI</name>
<sequence length="74" mass="8125">MIRLTKLNGAPVGVNALFIETVEMVPDTVITLTTGKKMIVRETMEEVAERVTAFYRQVGLAAVTVRQSTEVADD</sequence>
<dbReference type="PANTHER" id="PTHR39185:SF1">
    <property type="entry name" value="SWARMING MOTILITY PROTEIN SWRD"/>
    <property type="match status" value="1"/>
</dbReference>
<evidence type="ECO:0000313" key="1">
    <source>
        <dbReference type="EMBL" id="OUM88348.1"/>
    </source>
</evidence>
<comment type="caution">
    <text evidence="1">The sequence shown here is derived from an EMBL/GenBank/DDBJ whole genome shotgun (WGS) entry which is preliminary data.</text>
</comment>
<evidence type="ECO:0008006" key="3">
    <source>
        <dbReference type="Google" id="ProtNLM"/>
    </source>
</evidence>
<dbReference type="Proteomes" id="UP000196475">
    <property type="component" value="Unassembled WGS sequence"/>
</dbReference>
<organism evidence="1 2">
    <name type="scientific">Bacillus thermozeamaize</name>
    <dbReference type="NCBI Taxonomy" id="230954"/>
    <lineage>
        <taxon>Bacteria</taxon>
        <taxon>Bacillati</taxon>
        <taxon>Bacillota</taxon>
        <taxon>Bacilli</taxon>
        <taxon>Bacillales</taxon>
        <taxon>Bacillaceae</taxon>
        <taxon>Bacillus</taxon>
    </lineage>
</organism>
<dbReference type="InterPro" id="IPR009384">
    <property type="entry name" value="SwrD-like"/>
</dbReference>
<gene>
    <name evidence="1" type="ORF">BAA01_08225</name>
</gene>
<dbReference type="PANTHER" id="PTHR39185">
    <property type="entry name" value="SWARMING MOTILITY PROTEIN SWRD"/>
    <property type="match status" value="1"/>
</dbReference>
<dbReference type="AlphaFoldDB" id="A0A1Y3PT86"/>
<dbReference type="Pfam" id="PF06289">
    <property type="entry name" value="FlbD"/>
    <property type="match status" value="1"/>
</dbReference>
<evidence type="ECO:0000313" key="2">
    <source>
        <dbReference type="Proteomes" id="UP000196475"/>
    </source>
</evidence>